<dbReference type="Gene3D" id="3.40.50.1820">
    <property type="entry name" value="alpha/beta hydrolase"/>
    <property type="match status" value="1"/>
</dbReference>
<dbReference type="GO" id="GO:0000324">
    <property type="term" value="C:fungal-type vacuole"/>
    <property type="evidence" value="ECO:0007669"/>
    <property type="project" value="TreeGrafter"/>
</dbReference>
<dbReference type="InterPro" id="IPR029058">
    <property type="entry name" value="AB_hydrolase_fold"/>
</dbReference>
<accession>A0AAN6WLB8</accession>
<dbReference type="SUPFAM" id="SSF53474">
    <property type="entry name" value="alpha/beta-Hydrolases"/>
    <property type="match status" value="1"/>
</dbReference>
<evidence type="ECO:0000256" key="2">
    <source>
        <dbReference type="ARBA" id="ARBA00022645"/>
    </source>
</evidence>
<dbReference type="InterPro" id="IPR001563">
    <property type="entry name" value="Peptidase_S10"/>
</dbReference>
<dbReference type="PRINTS" id="PR00724">
    <property type="entry name" value="CRBOXYPTASEC"/>
</dbReference>
<dbReference type="PROSITE" id="PS00131">
    <property type="entry name" value="CARBOXYPEPT_SER_SER"/>
    <property type="match status" value="1"/>
</dbReference>
<keyword evidence="8" id="KW-1185">Reference proteome</keyword>
<evidence type="ECO:0000256" key="4">
    <source>
        <dbReference type="ARBA" id="ARBA00022801"/>
    </source>
</evidence>
<keyword evidence="5" id="KW-0325">Glycoprotein</keyword>
<dbReference type="PROSITE" id="PS00560">
    <property type="entry name" value="CARBOXYPEPT_SER_HIS"/>
    <property type="match status" value="1"/>
</dbReference>
<proteinExistence type="inferred from homology"/>
<dbReference type="EMBL" id="MU864515">
    <property type="protein sequence ID" value="KAK4183926.1"/>
    <property type="molecule type" value="Genomic_DNA"/>
</dbReference>
<evidence type="ECO:0000313" key="8">
    <source>
        <dbReference type="Proteomes" id="UP001302126"/>
    </source>
</evidence>
<comment type="caution">
    <text evidence="7">The sequence shown here is derived from an EMBL/GenBank/DDBJ whole genome shotgun (WGS) entry which is preliminary data.</text>
</comment>
<reference evidence="7" key="2">
    <citation type="submission" date="2023-05" db="EMBL/GenBank/DDBJ databases">
        <authorList>
            <consortium name="Lawrence Berkeley National Laboratory"/>
            <person name="Steindorff A."/>
            <person name="Hensen N."/>
            <person name="Bonometti L."/>
            <person name="Westerberg I."/>
            <person name="Brannstrom I.O."/>
            <person name="Guillou S."/>
            <person name="Cros-Aarteil S."/>
            <person name="Calhoun S."/>
            <person name="Haridas S."/>
            <person name="Kuo A."/>
            <person name="Mondo S."/>
            <person name="Pangilinan J."/>
            <person name="Riley R."/>
            <person name="Labutti K."/>
            <person name="Andreopoulos B."/>
            <person name="Lipzen A."/>
            <person name="Chen C."/>
            <person name="Yanf M."/>
            <person name="Daum C."/>
            <person name="Ng V."/>
            <person name="Clum A."/>
            <person name="Ohm R."/>
            <person name="Martin F."/>
            <person name="Silar P."/>
            <person name="Natvig D."/>
            <person name="Lalanne C."/>
            <person name="Gautier V."/>
            <person name="Ament-Velasquez S.L."/>
            <person name="Kruys A."/>
            <person name="Hutchinson M.I."/>
            <person name="Powell A.J."/>
            <person name="Barry K."/>
            <person name="Miller A.N."/>
            <person name="Grigoriev I.V."/>
            <person name="Debuchy R."/>
            <person name="Gladieux P."/>
            <person name="Thoren M.H."/>
            <person name="Johannesson H."/>
        </authorList>
    </citation>
    <scope>NUCLEOTIDE SEQUENCE</scope>
    <source>
        <strain evidence="7">PSN309</strain>
    </source>
</reference>
<evidence type="ECO:0000256" key="5">
    <source>
        <dbReference type="ARBA" id="ARBA00023180"/>
    </source>
</evidence>
<feature type="chain" id="PRO_5042665290" description="Carboxypeptidase" evidence="6">
    <location>
        <begin position="17"/>
        <end position="480"/>
    </location>
</feature>
<comment type="similarity">
    <text evidence="1 6">Belongs to the peptidase S10 family.</text>
</comment>
<dbReference type="AlphaFoldDB" id="A0AAN6WLB8"/>
<dbReference type="Gene3D" id="1.10.287.410">
    <property type="match status" value="1"/>
</dbReference>
<keyword evidence="3 6" id="KW-0645">Protease</keyword>
<sequence>MILSTLVISLFHLVDSFSTHNLALPEGHRLDTIDGIQYIVFGHNVTASNLSYVTNSGICETTPGVTQYSGYLTVGKNMNVFFWFFEARNSPDTTPLALWLNGGPGCSSMVGLFIENGPCHFNAGGTEPKLNPYSWNTVANMLYVDQPVGVGLSYGDDDNVNSTASAAEFMWVFLQNFYAAFPKYQRREFGLFTESYGGHYGPKFATYFQSQNALIDQGKLHGHQKVSLAAVGINNGWIAPIVQFRSFIDFAVNNTYRQLLDPASSPKAVDDYNTDCLPYIQNCTSSTGNDEDCAAADQSCYAVMSDPIEISSGIDFDPYDVRANASDPNPPSNYIRYLLRRDIRKAIGARVPGYTQCSEKESDYFYQSGDGARSFLPELSELVRSGVQVLLWAGDTDWTCNWMGNLDVANMVDYPGQKSFTEQPVTPYTVKGTVYGEFKTVDNLSWLRVYQAGHEVPFYQPQVALQAFWQTISRLPLSPT</sequence>
<dbReference type="EC" id="3.4.16.-" evidence="6"/>
<dbReference type="GO" id="GO:0004185">
    <property type="term" value="F:serine-type carboxypeptidase activity"/>
    <property type="evidence" value="ECO:0007669"/>
    <property type="project" value="UniProtKB-UniRule"/>
</dbReference>
<dbReference type="Proteomes" id="UP001302126">
    <property type="component" value="Unassembled WGS sequence"/>
</dbReference>
<organism evidence="7 8">
    <name type="scientific">Podospora australis</name>
    <dbReference type="NCBI Taxonomy" id="1536484"/>
    <lineage>
        <taxon>Eukaryota</taxon>
        <taxon>Fungi</taxon>
        <taxon>Dikarya</taxon>
        <taxon>Ascomycota</taxon>
        <taxon>Pezizomycotina</taxon>
        <taxon>Sordariomycetes</taxon>
        <taxon>Sordariomycetidae</taxon>
        <taxon>Sordariales</taxon>
        <taxon>Podosporaceae</taxon>
        <taxon>Podospora</taxon>
    </lineage>
</organism>
<dbReference type="GO" id="GO:0006508">
    <property type="term" value="P:proteolysis"/>
    <property type="evidence" value="ECO:0007669"/>
    <property type="project" value="UniProtKB-KW"/>
</dbReference>
<evidence type="ECO:0000256" key="3">
    <source>
        <dbReference type="ARBA" id="ARBA00022670"/>
    </source>
</evidence>
<keyword evidence="4 6" id="KW-0378">Hydrolase</keyword>
<feature type="signal peptide" evidence="6">
    <location>
        <begin position="1"/>
        <end position="16"/>
    </location>
</feature>
<dbReference type="InterPro" id="IPR018202">
    <property type="entry name" value="Ser_caboxypep_ser_AS"/>
</dbReference>
<name>A0AAN6WLB8_9PEZI</name>
<protein>
    <recommendedName>
        <fullName evidence="6">Carboxypeptidase</fullName>
        <ecNumber evidence="6">3.4.16.-</ecNumber>
    </recommendedName>
</protein>
<dbReference type="Pfam" id="PF00450">
    <property type="entry name" value="Peptidase_S10"/>
    <property type="match status" value="1"/>
</dbReference>
<dbReference type="InterPro" id="IPR033124">
    <property type="entry name" value="Ser_caboxypep_his_AS"/>
</dbReference>
<evidence type="ECO:0000256" key="6">
    <source>
        <dbReference type="RuleBase" id="RU361156"/>
    </source>
</evidence>
<keyword evidence="2 6" id="KW-0121">Carboxypeptidase</keyword>
<evidence type="ECO:0000313" key="7">
    <source>
        <dbReference type="EMBL" id="KAK4183926.1"/>
    </source>
</evidence>
<dbReference type="PANTHER" id="PTHR11802:SF453">
    <property type="entry name" value="S1, PUTATIVE-RELATED"/>
    <property type="match status" value="1"/>
</dbReference>
<reference evidence="7" key="1">
    <citation type="journal article" date="2023" name="Mol. Phylogenet. Evol.">
        <title>Genome-scale phylogeny and comparative genomics of the fungal order Sordariales.</title>
        <authorList>
            <person name="Hensen N."/>
            <person name="Bonometti L."/>
            <person name="Westerberg I."/>
            <person name="Brannstrom I.O."/>
            <person name="Guillou S."/>
            <person name="Cros-Aarteil S."/>
            <person name="Calhoun S."/>
            <person name="Haridas S."/>
            <person name="Kuo A."/>
            <person name="Mondo S."/>
            <person name="Pangilinan J."/>
            <person name="Riley R."/>
            <person name="LaButti K."/>
            <person name="Andreopoulos B."/>
            <person name="Lipzen A."/>
            <person name="Chen C."/>
            <person name="Yan M."/>
            <person name="Daum C."/>
            <person name="Ng V."/>
            <person name="Clum A."/>
            <person name="Steindorff A."/>
            <person name="Ohm R.A."/>
            <person name="Martin F."/>
            <person name="Silar P."/>
            <person name="Natvig D.O."/>
            <person name="Lalanne C."/>
            <person name="Gautier V."/>
            <person name="Ament-Velasquez S.L."/>
            <person name="Kruys A."/>
            <person name="Hutchinson M.I."/>
            <person name="Powell A.J."/>
            <person name="Barry K."/>
            <person name="Miller A.N."/>
            <person name="Grigoriev I.V."/>
            <person name="Debuchy R."/>
            <person name="Gladieux P."/>
            <person name="Hiltunen Thoren M."/>
            <person name="Johannesson H."/>
        </authorList>
    </citation>
    <scope>NUCLEOTIDE SEQUENCE</scope>
    <source>
        <strain evidence="7">PSN309</strain>
    </source>
</reference>
<gene>
    <name evidence="7" type="ORF">QBC35DRAFT_392856</name>
</gene>
<dbReference type="PANTHER" id="PTHR11802">
    <property type="entry name" value="SERINE PROTEASE FAMILY S10 SERINE CARBOXYPEPTIDASE"/>
    <property type="match status" value="1"/>
</dbReference>
<keyword evidence="6" id="KW-0732">Signal</keyword>
<evidence type="ECO:0000256" key="1">
    <source>
        <dbReference type="ARBA" id="ARBA00009431"/>
    </source>
</evidence>